<dbReference type="RefSeq" id="WP_104410271.1">
    <property type="nucleotide sequence ID" value="NZ_PTIS01000013.1"/>
</dbReference>
<feature type="transmembrane region" description="Helical" evidence="7">
    <location>
        <begin position="43"/>
        <end position="63"/>
    </location>
</feature>
<feature type="domain" description="ABC transmembrane type-1" evidence="9">
    <location>
        <begin position="8"/>
        <end position="279"/>
    </location>
</feature>
<dbReference type="PROSITE" id="PS50893">
    <property type="entry name" value="ABC_TRANSPORTER_2"/>
    <property type="match status" value="1"/>
</dbReference>
<dbReference type="SUPFAM" id="SSF90123">
    <property type="entry name" value="ABC transporter transmembrane region"/>
    <property type="match status" value="1"/>
</dbReference>
<dbReference type="Pfam" id="PF00664">
    <property type="entry name" value="ABC_membrane"/>
    <property type="match status" value="1"/>
</dbReference>
<feature type="transmembrane region" description="Helical" evidence="7">
    <location>
        <begin position="7"/>
        <end position="31"/>
    </location>
</feature>
<dbReference type="GO" id="GO:0005524">
    <property type="term" value="F:ATP binding"/>
    <property type="evidence" value="ECO:0007669"/>
    <property type="project" value="UniProtKB-KW"/>
</dbReference>
<keyword evidence="4 10" id="KW-0067">ATP-binding</keyword>
<feature type="transmembrane region" description="Helical" evidence="7">
    <location>
        <begin position="228"/>
        <end position="247"/>
    </location>
</feature>
<proteinExistence type="predicted"/>
<dbReference type="OrthoDB" id="3185510at2"/>
<evidence type="ECO:0000256" key="2">
    <source>
        <dbReference type="ARBA" id="ARBA00022692"/>
    </source>
</evidence>
<evidence type="ECO:0000256" key="6">
    <source>
        <dbReference type="ARBA" id="ARBA00023136"/>
    </source>
</evidence>
<dbReference type="Gene3D" id="3.40.50.300">
    <property type="entry name" value="P-loop containing nucleotide triphosphate hydrolases"/>
    <property type="match status" value="1"/>
</dbReference>
<evidence type="ECO:0000256" key="7">
    <source>
        <dbReference type="SAM" id="Phobius"/>
    </source>
</evidence>
<dbReference type="PROSITE" id="PS50929">
    <property type="entry name" value="ABC_TM1F"/>
    <property type="match status" value="1"/>
</dbReference>
<evidence type="ECO:0000256" key="1">
    <source>
        <dbReference type="ARBA" id="ARBA00004651"/>
    </source>
</evidence>
<dbReference type="GO" id="GO:0005886">
    <property type="term" value="C:plasma membrane"/>
    <property type="evidence" value="ECO:0007669"/>
    <property type="project" value="UniProtKB-SubCell"/>
</dbReference>
<dbReference type="SMART" id="SM00382">
    <property type="entry name" value="AAA"/>
    <property type="match status" value="1"/>
</dbReference>
<evidence type="ECO:0000313" key="11">
    <source>
        <dbReference type="Proteomes" id="UP000239863"/>
    </source>
</evidence>
<comment type="subcellular location">
    <subcellularLocation>
        <location evidence="1">Cell membrane</location>
        <topology evidence="1">Multi-pass membrane protein</topology>
    </subcellularLocation>
</comment>
<keyword evidence="5 7" id="KW-1133">Transmembrane helix</keyword>
<feature type="domain" description="ABC transporter" evidence="8">
    <location>
        <begin position="311"/>
        <end position="512"/>
    </location>
</feature>
<dbReference type="GO" id="GO:0034040">
    <property type="term" value="F:ATPase-coupled lipid transmembrane transporter activity"/>
    <property type="evidence" value="ECO:0007669"/>
    <property type="project" value="TreeGrafter"/>
</dbReference>
<dbReference type="Proteomes" id="UP000239863">
    <property type="component" value="Unassembled WGS sequence"/>
</dbReference>
<keyword evidence="6 7" id="KW-0472">Membrane</keyword>
<dbReference type="GO" id="GO:0016887">
    <property type="term" value="F:ATP hydrolysis activity"/>
    <property type="evidence" value="ECO:0007669"/>
    <property type="project" value="InterPro"/>
</dbReference>
<sequence length="515" mass="59247">MKYRQFLIVMICMVIINSLAYLTPPILIQIWNNDSIGFTSERVIWLFVVLLLALIIEIIFTSIREKFAKGFNIKNCVMMLNSMFHLKYDEINEKGPMNLIERIAISVNSFYAYYTGDAIKIWSSLIIITSITVMVFLMNPYIAIILVIIVPINYFGYRLLNKELMKRSKNMQESTSSGWQEILSIVNQTDYLKQLPNYERLFEQFDSSLNKIYGSMAKVNIYAQSSSTLLKSMNSIVNIMVMVFLVMDYMKLNQNPMNLVIYTIILPLFFNQVNQLTSSNLNKRDMVNSKRFVEELKQHRELDGHIDIESIDTVDLQIDELMIKDRVLSKDINGSYKKGDIIWIKGSSGAGKSTLLKLIPKFRESEGVKLNKESIINITNKSIRSNVEYLSQNVPIIKGTLRDNLFLGKERLLQIENDLIKDPILETIFKNINLDTVILEGGTNLSGGEKQKIAIVRALYNHSDVLILDEITSNIDKESANDILNRIIDDSSNRITFIITHDDLSDRYYNTVLNL</sequence>
<dbReference type="InterPro" id="IPR003439">
    <property type="entry name" value="ABC_transporter-like_ATP-bd"/>
</dbReference>
<evidence type="ECO:0000259" key="8">
    <source>
        <dbReference type="PROSITE" id="PS50893"/>
    </source>
</evidence>
<comment type="caution">
    <text evidence="10">The sequence shown here is derived from an EMBL/GenBank/DDBJ whole genome shotgun (WGS) entry which is preliminary data.</text>
</comment>
<dbReference type="InterPro" id="IPR017871">
    <property type="entry name" value="ABC_transporter-like_CS"/>
</dbReference>
<dbReference type="PANTHER" id="PTHR24221:SF654">
    <property type="entry name" value="ATP-BINDING CASSETTE SUB-FAMILY B MEMBER 6"/>
    <property type="match status" value="1"/>
</dbReference>
<dbReference type="GO" id="GO:0140359">
    <property type="term" value="F:ABC-type transporter activity"/>
    <property type="evidence" value="ECO:0007669"/>
    <property type="project" value="InterPro"/>
</dbReference>
<dbReference type="SUPFAM" id="SSF52540">
    <property type="entry name" value="P-loop containing nucleoside triphosphate hydrolases"/>
    <property type="match status" value="1"/>
</dbReference>
<dbReference type="InterPro" id="IPR039421">
    <property type="entry name" value="Type_1_exporter"/>
</dbReference>
<feature type="transmembrane region" description="Helical" evidence="7">
    <location>
        <begin position="141"/>
        <end position="160"/>
    </location>
</feature>
<evidence type="ECO:0000313" key="10">
    <source>
        <dbReference type="EMBL" id="PPK47822.1"/>
    </source>
</evidence>
<protein>
    <submittedName>
        <fullName evidence="10">ATP-binding cassette, subfamily B, MsbA</fullName>
    </submittedName>
</protein>
<dbReference type="PANTHER" id="PTHR24221">
    <property type="entry name" value="ATP-BINDING CASSETTE SUB-FAMILY B"/>
    <property type="match status" value="1"/>
</dbReference>
<gene>
    <name evidence="10" type="ORF">BD821_11343</name>
</gene>
<evidence type="ECO:0000256" key="4">
    <source>
        <dbReference type="ARBA" id="ARBA00022840"/>
    </source>
</evidence>
<dbReference type="InterPro" id="IPR003593">
    <property type="entry name" value="AAA+_ATPase"/>
</dbReference>
<dbReference type="Pfam" id="PF00005">
    <property type="entry name" value="ABC_tran"/>
    <property type="match status" value="1"/>
</dbReference>
<evidence type="ECO:0000256" key="3">
    <source>
        <dbReference type="ARBA" id="ARBA00022741"/>
    </source>
</evidence>
<feature type="transmembrane region" description="Helical" evidence="7">
    <location>
        <begin position="111"/>
        <end position="135"/>
    </location>
</feature>
<dbReference type="InterPro" id="IPR011527">
    <property type="entry name" value="ABC1_TM_dom"/>
</dbReference>
<keyword evidence="2 7" id="KW-0812">Transmembrane</keyword>
<evidence type="ECO:0000256" key="5">
    <source>
        <dbReference type="ARBA" id="ARBA00022989"/>
    </source>
</evidence>
<keyword evidence="3" id="KW-0547">Nucleotide-binding</keyword>
<dbReference type="InterPro" id="IPR036640">
    <property type="entry name" value="ABC1_TM_sf"/>
</dbReference>
<dbReference type="AlphaFoldDB" id="A0A2S6FWE1"/>
<dbReference type="Gene3D" id="1.20.1560.10">
    <property type="entry name" value="ABC transporter type 1, transmembrane domain"/>
    <property type="match status" value="1"/>
</dbReference>
<feature type="transmembrane region" description="Helical" evidence="7">
    <location>
        <begin position="259"/>
        <end position="277"/>
    </location>
</feature>
<name>A0A2S6FWE1_9CLOT</name>
<dbReference type="STRING" id="37659.GCA_000703125_01894"/>
<accession>A0A2S6FWE1</accession>
<dbReference type="InterPro" id="IPR027417">
    <property type="entry name" value="P-loop_NTPase"/>
</dbReference>
<dbReference type="PROSITE" id="PS00211">
    <property type="entry name" value="ABC_TRANSPORTER_1"/>
    <property type="match status" value="1"/>
</dbReference>
<reference evidence="10 11" key="1">
    <citation type="submission" date="2018-02" db="EMBL/GenBank/DDBJ databases">
        <title>Genomic Encyclopedia of Archaeal and Bacterial Type Strains, Phase II (KMG-II): from individual species to whole genera.</title>
        <authorList>
            <person name="Goeker M."/>
        </authorList>
    </citation>
    <scope>NUCLEOTIDE SEQUENCE [LARGE SCALE GENOMIC DNA]</scope>
    <source>
        <strain evidence="10 11">DSM 15099</strain>
    </source>
</reference>
<dbReference type="EMBL" id="PTIS01000013">
    <property type="protein sequence ID" value="PPK47822.1"/>
    <property type="molecule type" value="Genomic_DNA"/>
</dbReference>
<evidence type="ECO:0000259" key="9">
    <source>
        <dbReference type="PROSITE" id="PS50929"/>
    </source>
</evidence>
<organism evidence="10 11">
    <name type="scientific">Clostridium algidicarnis DSM 15099</name>
    <dbReference type="NCBI Taxonomy" id="1121295"/>
    <lineage>
        <taxon>Bacteria</taxon>
        <taxon>Bacillati</taxon>
        <taxon>Bacillota</taxon>
        <taxon>Clostridia</taxon>
        <taxon>Eubacteriales</taxon>
        <taxon>Clostridiaceae</taxon>
        <taxon>Clostridium</taxon>
    </lineage>
</organism>